<dbReference type="InterPro" id="IPR032307">
    <property type="entry name" value="PepSY_TM-like_2"/>
</dbReference>
<proteinExistence type="predicted"/>
<accession>A0A5C5VYA2</accession>
<keyword evidence="3" id="KW-1185">Reference proteome</keyword>
<gene>
    <name evidence="2" type="ORF">KOR42_44480</name>
</gene>
<dbReference type="Pfam" id="PF16357">
    <property type="entry name" value="PepSY_TM_like_2"/>
    <property type="match status" value="1"/>
</dbReference>
<feature type="transmembrane region" description="Helical" evidence="1">
    <location>
        <begin position="176"/>
        <end position="201"/>
    </location>
</feature>
<evidence type="ECO:0000256" key="1">
    <source>
        <dbReference type="SAM" id="Phobius"/>
    </source>
</evidence>
<name>A0A5C5VYA2_9PLAN</name>
<evidence type="ECO:0000313" key="3">
    <source>
        <dbReference type="Proteomes" id="UP000317243"/>
    </source>
</evidence>
<sequence>MVTSTGLFEEQQSPPRKRKWYAKSAAAFRWVHIYFSMFGFATLMFFAFTGMTLNHPTWFGAGEQTIRDLQGEIPDTVIGGVVESPTGPQGDVSELKITVDELAIAELLRAEHHLKGRVTEFEVDEFECMIVFKGPGYAADIFLDHETGEYTLAETASGLMAVMNDLHKGRDSGAEWSLVIDISAVLTMLLSFSGFGLLFYVRRLRLSGVITAFIGTVVLVASWAIWVP</sequence>
<dbReference type="PANTHER" id="PTHR40115:SF1">
    <property type="entry name" value="INNER MEMBRANE PROTEIN WITH PEPSY TM HELIX"/>
    <property type="match status" value="1"/>
</dbReference>
<dbReference type="Proteomes" id="UP000317243">
    <property type="component" value="Unassembled WGS sequence"/>
</dbReference>
<dbReference type="PANTHER" id="PTHR40115">
    <property type="entry name" value="INNER MEMBRANE PROTEIN WITH PEPSY TM HELIX"/>
    <property type="match status" value="1"/>
</dbReference>
<feature type="transmembrane region" description="Helical" evidence="1">
    <location>
        <begin position="208"/>
        <end position="226"/>
    </location>
</feature>
<protein>
    <recommendedName>
        <fullName evidence="4">PepSY-associated TM helix</fullName>
    </recommendedName>
</protein>
<keyword evidence="1" id="KW-0812">Transmembrane</keyword>
<keyword evidence="1" id="KW-0472">Membrane</keyword>
<dbReference type="EMBL" id="SIHI01000031">
    <property type="protein sequence ID" value="TWT43568.1"/>
    <property type="molecule type" value="Genomic_DNA"/>
</dbReference>
<organism evidence="2 3">
    <name type="scientific">Thalassoglobus neptunius</name>
    <dbReference type="NCBI Taxonomy" id="1938619"/>
    <lineage>
        <taxon>Bacteria</taxon>
        <taxon>Pseudomonadati</taxon>
        <taxon>Planctomycetota</taxon>
        <taxon>Planctomycetia</taxon>
        <taxon>Planctomycetales</taxon>
        <taxon>Planctomycetaceae</taxon>
        <taxon>Thalassoglobus</taxon>
    </lineage>
</organism>
<dbReference type="AlphaFoldDB" id="A0A5C5VYA2"/>
<dbReference type="RefSeq" id="WP_146511804.1">
    <property type="nucleotide sequence ID" value="NZ_SIHI01000031.1"/>
</dbReference>
<reference evidence="2 3" key="1">
    <citation type="submission" date="2019-02" db="EMBL/GenBank/DDBJ databases">
        <title>Deep-cultivation of Planctomycetes and their phenomic and genomic characterization uncovers novel biology.</title>
        <authorList>
            <person name="Wiegand S."/>
            <person name="Jogler M."/>
            <person name="Boedeker C."/>
            <person name="Pinto D."/>
            <person name="Vollmers J."/>
            <person name="Rivas-Marin E."/>
            <person name="Kohn T."/>
            <person name="Peeters S.H."/>
            <person name="Heuer A."/>
            <person name="Rast P."/>
            <person name="Oberbeckmann S."/>
            <person name="Bunk B."/>
            <person name="Jeske O."/>
            <person name="Meyerdierks A."/>
            <person name="Storesund J.E."/>
            <person name="Kallscheuer N."/>
            <person name="Luecker S."/>
            <person name="Lage O.M."/>
            <person name="Pohl T."/>
            <person name="Merkel B.J."/>
            <person name="Hornburger P."/>
            <person name="Mueller R.-W."/>
            <person name="Bruemmer F."/>
            <person name="Labrenz M."/>
            <person name="Spormann A.M."/>
            <person name="Op Den Camp H."/>
            <person name="Overmann J."/>
            <person name="Amann R."/>
            <person name="Jetten M.S.M."/>
            <person name="Mascher T."/>
            <person name="Medema M.H."/>
            <person name="Devos D.P."/>
            <person name="Kaster A.-K."/>
            <person name="Ovreas L."/>
            <person name="Rohde M."/>
            <person name="Galperin M.Y."/>
            <person name="Jogler C."/>
        </authorList>
    </citation>
    <scope>NUCLEOTIDE SEQUENCE [LARGE SCALE GENOMIC DNA]</scope>
    <source>
        <strain evidence="2 3">KOR42</strain>
    </source>
</reference>
<evidence type="ECO:0000313" key="2">
    <source>
        <dbReference type="EMBL" id="TWT43568.1"/>
    </source>
</evidence>
<comment type="caution">
    <text evidence="2">The sequence shown here is derived from an EMBL/GenBank/DDBJ whole genome shotgun (WGS) entry which is preliminary data.</text>
</comment>
<dbReference type="OrthoDB" id="27171at2"/>
<keyword evidence="1" id="KW-1133">Transmembrane helix</keyword>
<feature type="transmembrane region" description="Helical" evidence="1">
    <location>
        <begin position="26"/>
        <end position="48"/>
    </location>
</feature>
<evidence type="ECO:0008006" key="4">
    <source>
        <dbReference type="Google" id="ProtNLM"/>
    </source>
</evidence>